<name>A0A0C5VTJ0_9GAMM</name>
<protein>
    <submittedName>
        <fullName evidence="2">Uncharacterized protein</fullName>
    </submittedName>
</protein>
<dbReference type="HOGENOM" id="CLU_2935057_0_0_6"/>
<dbReference type="STRING" id="1445510.YC6258_01586"/>
<evidence type="ECO:0000313" key="2">
    <source>
        <dbReference type="EMBL" id="AJQ93634.1"/>
    </source>
</evidence>
<dbReference type="KEGG" id="gsn:YC6258_01586"/>
<evidence type="ECO:0000313" key="3">
    <source>
        <dbReference type="Proteomes" id="UP000032266"/>
    </source>
</evidence>
<gene>
    <name evidence="2" type="ORF">YC6258_01586</name>
</gene>
<keyword evidence="3" id="KW-1185">Reference proteome</keyword>
<proteinExistence type="predicted"/>
<sequence>MDMPYERLPGAWTAKLSKQSWENNNNNGNRQANMPAPDNSLNHTLKRLEPISKTDCVSAQ</sequence>
<dbReference type="AlphaFoldDB" id="A0A0C5VTJ0"/>
<organism evidence="2 3">
    <name type="scientific">Gynuella sunshinyii YC6258</name>
    <dbReference type="NCBI Taxonomy" id="1445510"/>
    <lineage>
        <taxon>Bacteria</taxon>
        <taxon>Pseudomonadati</taxon>
        <taxon>Pseudomonadota</taxon>
        <taxon>Gammaproteobacteria</taxon>
        <taxon>Oceanospirillales</taxon>
        <taxon>Saccharospirillaceae</taxon>
        <taxon>Gynuella</taxon>
    </lineage>
</organism>
<feature type="region of interest" description="Disordered" evidence="1">
    <location>
        <begin position="21"/>
        <end position="60"/>
    </location>
</feature>
<dbReference type="Proteomes" id="UP000032266">
    <property type="component" value="Chromosome"/>
</dbReference>
<reference evidence="2 3" key="1">
    <citation type="submission" date="2014-01" db="EMBL/GenBank/DDBJ databases">
        <title>Full genme sequencing of cellulolytic bacterium Gynuella sunshinyii YC6258T gen. nov., sp. nov.</title>
        <authorList>
            <person name="Khan H."/>
            <person name="Chung E.J."/>
            <person name="Chung Y.R."/>
        </authorList>
    </citation>
    <scope>NUCLEOTIDE SEQUENCE [LARGE SCALE GENOMIC DNA]</scope>
    <source>
        <strain evidence="2 3">YC6258</strain>
    </source>
</reference>
<dbReference type="EMBL" id="CP007142">
    <property type="protein sequence ID" value="AJQ93634.1"/>
    <property type="molecule type" value="Genomic_DNA"/>
</dbReference>
<evidence type="ECO:0000256" key="1">
    <source>
        <dbReference type="SAM" id="MobiDB-lite"/>
    </source>
</evidence>
<accession>A0A0C5VTJ0</accession>